<gene>
    <name evidence="1" type="ORF">RP75_15205</name>
</gene>
<reference evidence="1 2" key="1">
    <citation type="submission" date="2014-12" db="EMBL/GenBank/DDBJ databases">
        <authorList>
            <person name="Kuzmanovic N."/>
            <person name="Pulawska J."/>
            <person name="Obradovic A."/>
        </authorList>
    </citation>
    <scope>NUCLEOTIDE SEQUENCE [LARGE SCALE GENOMIC DNA]</scope>
    <source>
        <strain evidence="1 2">KFB 330</strain>
    </source>
</reference>
<keyword evidence="2" id="KW-1185">Reference proteome</keyword>
<evidence type="ECO:0000313" key="2">
    <source>
        <dbReference type="Proteomes" id="UP000032564"/>
    </source>
</evidence>
<comment type="caution">
    <text evidence="1">The sequence shown here is derived from an EMBL/GenBank/DDBJ whole genome shotgun (WGS) entry which is preliminary data.</text>
</comment>
<proteinExistence type="predicted"/>
<dbReference type="EMBL" id="JWIT01000009">
    <property type="protein sequence ID" value="KJF72482.1"/>
    <property type="molecule type" value="Genomic_DNA"/>
</dbReference>
<organism evidence="1 2">
    <name type="scientific">Agrobacterium arsenijevicii</name>
    <dbReference type="NCBI Taxonomy" id="1585697"/>
    <lineage>
        <taxon>Bacteria</taxon>
        <taxon>Pseudomonadati</taxon>
        <taxon>Pseudomonadota</taxon>
        <taxon>Alphaproteobacteria</taxon>
        <taxon>Hyphomicrobiales</taxon>
        <taxon>Rhizobiaceae</taxon>
        <taxon>Rhizobium/Agrobacterium group</taxon>
        <taxon>Agrobacterium</taxon>
    </lineage>
</organism>
<protein>
    <submittedName>
        <fullName evidence="1">Uncharacterized protein</fullName>
    </submittedName>
</protein>
<sequence>MFMALKLNDAGTGCSAMVHVALAFSALMRPLDAASSHSHLIHAVARTGPRHMSGRRQNGTPD</sequence>
<dbReference type="Proteomes" id="UP000032564">
    <property type="component" value="Unassembled WGS sequence"/>
</dbReference>
<evidence type="ECO:0000313" key="1">
    <source>
        <dbReference type="EMBL" id="KJF72482.1"/>
    </source>
</evidence>
<name>A0ABR5D5Y7_9HYPH</name>
<accession>A0ABR5D5Y7</accession>